<dbReference type="GO" id="GO:0005794">
    <property type="term" value="C:Golgi apparatus"/>
    <property type="evidence" value="ECO:0000318"/>
    <property type="project" value="GO_Central"/>
</dbReference>
<evidence type="ECO:0000313" key="17">
    <source>
        <dbReference type="Proteomes" id="UP000008810"/>
    </source>
</evidence>
<keyword evidence="3" id="KW-0808">Transferase</keyword>
<evidence type="ECO:0000256" key="10">
    <source>
        <dbReference type="ARBA" id="ARBA00023180"/>
    </source>
</evidence>
<feature type="transmembrane region" description="Helical" evidence="12">
    <location>
        <begin position="64"/>
        <end position="88"/>
    </location>
</feature>
<dbReference type="PANTHER" id="PTHR32285:SF333">
    <property type="entry name" value="PROTEIN TRICHOME BIREFRINGENCE-LIKE 16"/>
    <property type="match status" value="1"/>
</dbReference>
<keyword evidence="6 12" id="KW-1133">Transmembrane helix</keyword>
<evidence type="ECO:0000256" key="8">
    <source>
        <dbReference type="ARBA" id="ARBA00023136"/>
    </source>
</evidence>
<feature type="domain" description="Trichome birefringence-like C-terminal" evidence="13">
    <location>
        <begin position="201"/>
        <end position="497"/>
    </location>
</feature>
<dbReference type="STRING" id="15368.A0A0Q3QE46"/>
<keyword evidence="4 12" id="KW-0812">Transmembrane</keyword>
<dbReference type="Pfam" id="PF14416">
    <property type="entry name" value="PMR5N"/>
    <property type="match status" value="1"/>
</dbReference>
<evidence type="ECO:0000256" key="12">
    <source>
        <dbReference type="SAM" id="Phobius"/>
    </source>
</evidence>
<evidence type="ECO:0000256" key="11">
    <source>
        <dbReference type="SAM" id="MobiDB-lite"/>
    </source>
</evidence>
<proteinExistence type="inferred from homology"/>
<comment type="similarity">
    <text evidence="2">Belongs to the PC-esterase family. TBL subfamily.</text>
</comment>
<keyword evidence="10" id="KW-0325">Glycoprotein</keyword>
<dbReference type="ExpressionAtlas" id="A0A0Q3QE46">
    <property type="expression patterns" value="baseline and differential"/>
</dbReference>
<evidence type="ECO:0000313" key="15">
    <source>
        <dbReference type="EMBL" id="KQK00090.1"/>
    </source>
</evidence>
<evidence type="ECO:0000259" key="14">
    <source>
        <dbReference type="Pfam" id="PF14416"/>
    </source>
</evidence>
<keyword evidence="5" id="KW-0735">Signal-anchor</keyword>
<organism evidence="15">
    <name type="scientific">Brachypodium distachyon</name>
    <name type="common">Purple false brome</name>
    <name type="synonym">Trachynia distachya</name>
    <dbReference type="NCBI Taxonomy" id="15368"/>
    <lineage>
        <taxon>Eukaryota</taxon>
        <taxon>Viridiplantae</taxon>
        <taxon>Streptophyta</taxon>
        <taxon>Embryophyta</taxon>
        <taxon>Tracheophyta</taxon>
        <taxon>Spermatophyta</taxon>
        <taxon>Magnoliopsida</taxon>
        <taxon>Liliopsida</taxon>
        <taxon>Poales</taxon>
        <taxon>Poaceae</taxon>
        <taxon>BOP clade</taxon>
        <taxon>Pooideae</taxon>
        <taxon>Stipodae</taxon>
        <taxon>Brachypodieae</taxon>
        <taxon>Brachypodium</taxon>
    </lineage>
</organism>
<evidence type="ECO:0000256" key="1">
    <source>
        <dbReference type="ARBA" id="ARBA00004323"/>
    </source>
</evidence>
<dbReference type="InterPro" id="IPR026057">
    <property type="entry name" value="TBL_C"/>
</dbReference>
<reference evidence="16" key="3">
    <citation type="submission" date="2018-08" db="UniProtKB">
        <authorList>
            <consortium name="EnsemblPlants"/>
        </authorList>
    </citation>
    <scope>IDENTIFICATION</scope>
    <source>
        <strain evidence="16">cv. Bd21</strain>
    </source>
</reference>
<evidence type="ECO:0000256" key="3">
    <source>
        <dbReference type="ARBA" id="ARBA00022679"/>
    </source>
</evidence>
<dbReference type="PANTHER" id="PTHR32285">
    <property type="entry name" value="PROTEIN TRICHOME BIREFRINGENCE-LIKE 9-RELATED"/>
    <property type="match status" value="1"/>
</dbReference>
<evidence type="ECO:0000256" key="2">
    <source>
        <dbReference type="ARBA" id="ARBA00007727"/>
    </source>
</evidence>
<dbReference type="OrthoDB" id="630188at2759"/>
<dbReference type="Proteomes" id="UP000008810">
    <property type="component" value="Chromosome 3"/>
</dbReference>
<dbReference type="Pfam" id="PF13839">
    <property type="entry name" value="PC-Esterase"/>
    <property type="match status" value="1"/>
</dbReference>
<evidence type="ECO:0000256" key="6">
    <source>
        <dbReference type="ARBA" id="ARBA00022989"/>
    </source>
</evidence>
<evidence type="ECO:0000256" key="4">
    <source>
        <dbReference type="ARBA" id="ARBA00022692"/>
    </source>
</evidence>
<feature type="region of interest" description="Disordered" evidence="11">
    <location>
        <begin position="19"/>
        <end position="45"/>
    </location>
</feature>
<reference evidence="15" key="2">
    <citation type="submission" date="2017-06" db="EMBL/GenBank/DDBJ databases">
        <title>WGS assembly of Brachypodium distachyon.</title>
        <authorList>
            <consortium name="The International Brachypodium Initiative"/>
            <person name="Lucas S."/>
            <person name="Harmon-Smith M."/>
            <person name="Lail K."/>
            <person name="Tice H."/>
            <person name="Grimwood J."/>
            <person name="Bruce D."/>
            <person name="Barry K."/>
            <person name="Shu S."/>
            <person name="Lindquist E."/>
            <person name="Wang M."/>
            <person name="Pitluck S."/>
            <person name="Vogel J.P."/>
            <person name="Garvin D.F."/>
            <person name="Mockler T.C."/>
            <person name="Schmutz J."/>
            <person name="Rokhsar D."/>
            <person name="Bevan M.W."/>
        </authorList>
    </citation>
    <scope>NUCLEOTIDE SEQUENCE</scope>
    <source>
        <strain evidence="15">Bd21</strain>
    </source>
</reference>
<dbReference type="Gramene" id="KQK00090">
    <property type="protein sequence ID" value="KQK00090"/>
    <property type="gene ID" value="BRADI_3g47317v3"/>
</dbReference>
<keyword evidence="17" id="KW-1185">Reference proteome</keyword>
<dbReference type="EnsemblPlants" id="KQK00090">
    <property type="protein sequence ID" value="KQK00090"/>
    <property type="gene ID" value="BRADI_3g47317v3"/>
</dbReference>
<comment type="subcellular location">
    <subcellularLocation>
        <location evidence="1">Golgi apparatus membrane</location>
        <topology evidence="1">Single-pass type II membrane protein</topology>
    </subcellularLocation>
</comment>
<dbReference type="AlphaFoldDB" id="A0A0Q3QE46"/>
<gene>
    <name evidence="16" type="primary">LOC100846519</name>
    <name evidence="15" type="ORF">BRADI_3g47317v3</name>
</gene>
<evidence type="ECO:0000259" key="13">
    <source>
        <dbReference type="Pfam" id="PF13839"/>
    </source>
</evidence>
<dbReference type="RefSeq" id="XP_024318138.1">
    <property type="nucleotide sequence ID" value="XM_024462370.1"/>
</dbReference>
<dbReference type="GO" id="GO:1990538">
    <property type="term" value="F:xylan O-acetyltransferase activity"/>
    <property type="evidence" value="ECO:0007669"/>
    <property type="project" value="UniProtKB-ARBA"/>
</dbReference>
<accession>A0A0Q3QE46</accession>
<keyword evidence="9" id="KW-1015">Disulfide bond</keyword>
<dbReference type="InterPro" id="IPR025846">
    <property type="entry name" value="TBL_N"/>
</dbReference>
<dbReference type="GO" id="GO:0000139">
    <property type="term" value="C:Golgi membrane"/>
    <property type="evidence" value="ECO:0007669"/>
    <property type="project" value="UniProtKB-SubCell"/>
</dbReference>
<sequence>MSIALSCNELAGYCAVNKPGEKSKCPSESEPSPYPRPRSPTGKGAEQVRCIFRASMKGGSLDRLLASAPFLGCPLLLLVVLVAVFSVLDVSPVLTNFGITRLEEQPKISAQDKLCEQTTTPSSNASSLDADACADSRPPIPSPYLIDCNYGKGKWVADNKRPLYSGKECSRWLSLVWACRRMDRTDFSYESYRWQPNGCEIPDFSGQNFLKRMRHKTLAFVGDSLGRQQFQSMMCIATGGKHSPEVEDVSRKYGLVKAPNAFSPAGGSAYRFPSTNTTILFYWSATLSELQPLQNTTSSARTKKKTTTSYALHLDRPAEFLKQHLHSFDALVLNTGHHWSRQKFIRNHWELYDGGKPVIRKGKAAANFFTDARNAKLHNIARWLDAELLRRPGMKVFLRTMSPDHFVDGGWDTGGRCEDTAPLSGGSEVSGDRSGDLAAEHAVNGTRVKLLDVTAISRLRSEGHISNHSVGAQREKYDCLHWCLPGVPDLWNELLFAQI</sequence>
<protein>
    <submittedName>
        <fullName evidence="15 16">Uncharacterized protein</fullName>
    </submittedName>
</protein>
<evidence type="ECO:0000256" key="9">
    <source>
        <dbReference type="ARBA" id="ARBA00023157"/>
    </source>
</evidence>
<dbReference type="InterPro" id="IPR029962">
    <property type="entry name" value="TBL"/>
</dbReference>
<dbReference type="EMBL" id="CM000882">
    <property type="protein sequence ID" value="KQK00090.1"/>
    <property type="molecule type" value="Genomic_DNA"/>
</dbReference>
<evidence type="ECO:0000256" key="5">
    <source>
        <dbReference type="ARBA" id="ARBA00022968"/>
    </source>
</evidence>
<name>A0A0Q3QE46_BRADI</name>
<dbReference type="GO" id="GO:0016413">
    <property type="term" value="F:O-acetyltransferase activity"/>
    <property type="evidence" value="ECO:0000318"/>
    <property type="project" value="GO_Central"/>
</dbReference>
<dbReference type="GeneID" id="100846519"/>
<keyword evidence="8 12" id="KW-0472">Membrane</keyword>
<evidence type="ECO:0000313" key="16">
    <source>
        <dbReference type="EnsemblPlants" id="KQK00090"/>
    </source>
</evidence>
<feature type="domain" description="Trichome birefringence-like N-terminal" evidence="14">
    <location>
        <begin position="147"/>
        <end position="200"/>
    </location>
</feature>
<reference evidence="15 16" key="1">
    <citation type="journal article" date="2010" name="Nature">
        <title>Genome sequencing and analysis of the model grass Brachypodium distachyon.</title>
        <authorList>
            <consortium name="International Brachypodium Initiative"/>
        </authorList>
    </citation>
    <scope>NUCLEOTIDE SEQUENCE [LARGE SCALE GENOMIC DNA]</scope>
    <source>
        <strain evidence="15 16">Bd21</strain>
    </source>
</reference>
<keyword evidence="7" id="KW-0333">Golgi apparatus</keyword>
<evidence type="ECO:0000256" key="7">
    <source>
        <dbReference type="ARBA" id="ARBA00023034"/>
    </source>
</evidence>